<dbReference type="InterPro" id="IPR041290">
    <property type="entry name" value="Tli4_C"/>
</dbReference>
<evidence type="ECO:0000313" key="4">
    <source>
        <dbReference type="Proteomes" id="UP000241421"/>
    </source>
</evidence>
<feature type="region of interest" description="Disordered" evidence="1">
    <location>
        <begin position="464"/>
        <end position="489"/>
    </location>
</feature>
<dbReference type="Pfam" id="PF18426">
    <property type="entry name" value="Tli4_C"/>
    <property type="match status" value="1"/>
</dbReference>
<protein>
    <recommendedName>
        <fullName evidence="2">Tle cognate immunity protein 4 C-terminal domain-containing protein</fullName>
    </recommendedName>
</protein>
<keyword evidence="4" id="KW-1185">Reference proteome</keyword>
<sequence>MVEMTKYLGISSFAPAMTSPVVLLIAALILCACDSSAQPTKRPDMTTLSPRLQTLFEKKKTVCFGRFVMTIPATATVVFGPAQAEYEINRYADAGGEVTQRLAEHLAIVEGKREFLHEEDIAKFPLFGKVVDGILPGQKVAFGTSNRVGYTMYSFIPIGKDLFVQHSNNVPPNADEILIFNRVASNLRLRSEDEIPAEPGICINGGFIPLDFEYEKVTIGVRLKEFPDVHFSIAALKNGDFLPVEDRLELRLIGAEAAAAHDGLGAAYARIKIFRRQARQVGAWKGFEFVAHKPAFGRDAEAHDFRFESLGASNDPLLPRLDVRLDSGVKKNKKASVKPSITDEEAIELWDRLLDSIRIRETGGGNPGAGEKKRTPLGERSMTGGTCSQDGWWRSTDCGEIEGGARRHFAFGDTFPDIVLLYKPSVWQRLTGERPRHRLTTVWELVDYDAEPAASLQVAENVAPPHFGIAPSPPPPDGDAAKDTSPRIS</sequence>
<feature type="compositionally biased region" description="Basic and acidic residues" evidence="1">
    <location>
        <begin position="479"/>
        <end position="489"/>
    </location>
</feature>
<dbReference type="Proteomes" id="UP000241421">
    <property type="component" value="Unassembled WGS sequence"/>
</dbReference>
<dbReference type="PROSITE" id="PS51257">
    <property type="entry name" value="PROKAR_LIPOPROTEIN"/>
    <property type="match status" value="1"/>
</dbReference>
<dbReference type="AlphaFoldDB" id="A0A2U2HNK9"/>
<proteinExistence type="predicted"/>
<feature type="region of interest" description="Disordered" evidence="1">
    <location>
        <begin position="361"/>
        <end position="386"/>
    </location>
</feature>
<accession>A0A2U2HNK9</accession>
<comment type="caution">
    <text evidence="3">The sequence shown here is derived from an EMBL/GenBank/DDBJ whole genome shotgun (WGS) entry which is preliminary data.</text>
</comment>
<evidence type="ECO:0000313" key="3">
    <source>
        <dbReference type="EMBL" id="PWF49090.1"/>
    </source>
</evidence>
<evidence type="ECO:0000256" key="1">
    <source>
        <dbReference type="SAM" id="MobiDB-lite"/>
    </source>
</evidence>
<gene>
    <name evidence="3" type="ORF">C7C56_008140</name>
</gene>
<evidence type="ECO:0000259" key="2">
    <source>
        <dbReference type="Pfam" id="PF18426"/>
    </source>
</evidence>
<organism evidence="3 4">
    <name type="scientific">Massilia glaciei</name>
    <dbReference type="NCBI Taxonomy" id="1524097"/>
    <lineage>
        <taxon>Bacteria</taxon>
        <taxon>Pseudomonadati</taxon>
        <taxon>Pseudomonadota</taxon>
        <taxon>Betaproteobacteria</taxon>
        <taxon>Burkholderiales</taxon>
        <taxon>Oxalobacteraceae</taxon>
        <taxon>Telluria group</taxon>
        <taxon>Massilia</taxon>
    </lineage>
</organism>
<name>A0A2U2HNK9_9BURK</name>
<feature type="domain" description="Tle cognate immunity protein 4 C-terminal" evidence="2">
    <location>
        <begin position="194"/>
        <end position="362"/>
    </location>
</feature>
<reference evidence="3 4" key="1">
    <citation type="submission" date="2018-04" db="EMBL/GenBank/DDBJ databases">
        <title>Massilia violaceinigra sp. nov., a novel purple-pigmented bacterium isolated from Tianshan glacier, Xinjiang, China.</title>
        <authorList>
            <person name="Wang H."/>
        </authorList>
    </citation>
    <scope>NUCLEOTIDE SEQUENCE [LARGE SCALE GENOMIC DNA]</scope>
    <source>
        <strain evidence="3 4">B448-2</strain>
    </source>
</reference>
<dbReference type="EMBL" id="PXWF02000114">
    <property type="protein sequence ID" value="PWF49090.1"/>
    <property type="molecule type" value="Genomic_DNA"/>
</dbReference>